<dbReference type="AlphaFoldDB" id="A0A7G9YVI0"/>
<protein>
    <submittedName>
        <fullName evidence="1">Uncharacterized protein</fullName>
    </submittedName>
</protein>
<reference evidence="1" key="1">
    <citation type="submission" date="2020-06" db="EMBL/GenBank/DDBJ databases">
        <title>Unique genomic features of the anaerobic methanotrophic archaea.</title>
        <authorList>
            <person name="Chadwick G.L."/>
            <person name="Skennerton C.T."/>
            <person name="Laso-Perez R."/>
            <person name="Leu A.O."/>
            <person name="Speth D.R."/>
            <person name="Yu H."/>
            <person name="Morgan-Lang C."/>
            <person name="Hatzenpichler R."/>
            <person name="Goudeau D."/>
            <person name="Malmstrom R."/>
            <person name="Brazelton W.J."/>
            <person name="Woyke T."/>
            <person name="Hallam S.J."/>
            <person name="Tyson G.W."/>
            <person name="Wegener G."/>
            <person name="Boetius A."/>
            <person name="Orphan V."/>
        </authorList>
    </citation>
    <scope>NUCLEOTIDE SEQUENCE</scope>
</reference>
<gene>
    <name evidence="1" type="ORF">HGMICNAC_00016</name>
</gene>
<dbReference type="EMBL" id="MT631499">
    <property type="protein sequence ID" value="QNO52014.1"/>
    <property type="molecule type" value="Genomic_DNA"/>
</dbReference>
<accession>A0A7G9YVI0</accession>
<organism evidence="1">
    <name type="scientific">Candidatus Methanophagaceae archaeon ANME-1 ERB6</name>
    <dbReference type="NCBI Taxonomy" id="2759912"/>
    <lineage>
        <taxon>Archaea</taxon>
        <taxon>Methanobacteriati</taxon>
        <taxon>Methanobacteriota</taxon>
        <taxon>Stenosarchaea group</taxon>
        <taxon>Methanomicrobia</taxon>
        <taxon>Candidatus Methanophagales</taxon>
        <taxon>Candidatus Methanophagaceae</taxon>
    </lineage>
</organism>
<sequence length="91" mass="10427">MYAKRKVSMDGDSQNPIQIKTEAHSVIERLSKNEIELILPLLEHVLRKEKVVSSAEEGWRAFMEMGEDGLGSKLHNASEEHDKYLYQDKVA</sequence>
<proteinExistence type="predicted"/>
<evidence type="ECO:0000313" key="1">
    <source>
        <dbReference type="EMBL" id="QNO52014.1"/>
    </source>
</evidence>
<name>A0A7G9YVI0_9EURY</name>